<evidence type="ECO:0000256" key="2">
    <source>
        <dbReference type="ARBA" id="ARBA00022723"/>
    </source>
</evidence>
<dbReference type="OrthoDB" id="5876240at2759"/>
<keyword evidence="5" id="KW-0805">Transcription regulation</keyword>
<dbReference type="InterPro" id="IPR051061">
    <property type="entry name" value="Zinc_finger_trans_reg"/>
</dbReference>
<name>A0A9J6C4L3_POLVA</name>
<feature type="domain" description="C2H2-type" evidence="9">
    <location>
        <begin position="713"/>
        <end position="740"/>
    </location>
</feature>
<evidence type="ECO:0000256" key="3">
    <source>
        <dbReference type="ARBA" id="ARBA00022771"/>
    </source>
</evidence>
<dbReference type="EMBL" id="JADBJN010000002">
    <property type="protein sequence ID" value="KAG5676943.1"/>
    <property type="molecule type" value="Genomic_DNA"/>
</dbReference>
<proteinExistence type="predicted"/>
<evidence type="ECO:0000313" key="11">
    <source>
        <dbReference type="Proteomes" id="UP001107558"/>
    </source>
</evidence>
<dbReference type="PROSITE" id="PS00028">
    <property type="entry name" value="ZINC_FINGER_C2H2_1"/>
    <property type="match status" value="3"/>
</dbReference>
<keyword evidence="7" id="KW-0539">Nucleus</keyword>
<accession>A0A9J6C4L3</accession>
<keyword evidence="11" id="KW-1185">Reference proteome</keyword>
<keyword evidence="2" id="KW-0479">Metal-binding</keyword>
<reference evidence="10" key="1">
    <citation type="submission" date="2021-03" db="EMBL/GenBank/DDBJ databases">
        <title>Chromosome level genome of the anhydrobiotic midge Polypedilum vanderplanki.</title>
        <authorList>
            <person name="Yoshida Y."/>
            <person name="Kikawada T."/>
            <person name="Gusev O."/>
        </authorList>
    </citation>
    <scope>NUCLEOTIDE SEQUENCE</scope>
    <source>
        <strain evidence="10">NIAS01</strain>
        <tissue evidence="10">Whole body or cell culture</tissue>
    </source>
</reference>
<dbReference type="PROSITE" id="PS50157">
    <property type="entry name" value="ZINC_FINGER_C2H2_2"/>
    <property type="match status" value="3"/>
</dbReference>
<feature type="domain" description="C2H2-type" evidence="9">
    <location>
        <begin position="670"/>
        <end position="699"/>
    </location>
</feature>
<dbReference type="Gene3D" id="3.30.160.60">
    <property type="entry name" value="Classic Zinc Finger"/>
    <property type="match status" value="2"/>
</dbReference>
<keyword evidence="3 8" id="KW-0863">Zinc-finger</keyword>
<dbReference type="SUPFAM" id="SSF57667">
    <property type="entry name" value="beta-beta-alpha zinc fingers"/>
    <property type="match status" value="1"/>
</dbReference>
<evidence type="ECO:0000256" key="8">
    <source>
        <dbReference type="PROSITE-ProRule" id="PRU00042"/>
    </source>
</evidence>
<evidence type="ECO:0000256" key="5">
    <source>
        <dbReference type="ARBA" id="ARBA00023015"/>
    </source>
</evidence>
<dbReference type="GO" id="GO:0006357">
    <property type="term" value="P:regulation of transcription by RNA polymerase II"/>
    <property type="evidence" value="ECO:0007669"/>
    <property type="project" value="TreeGrafter"/>
</dbReference>
<dbReference type="SMART" id="SM00355">
    <property type="entry name" value="ZnF_C2H2"/>
    <property type="match status" value="9"/>
</dbReference>
<evidence type="ECO:0000256" key="7">
    <source>
        <dbReference type="ARBA" id="ARBA00023242"/>
    </source>
</evidence>
<dbReference type="PANTHER" id="PTHR46179">
    <property type="entry name" value="ZINC FINGER PROTEIN"/>
    <property type="match status" value="1"/>
</dbReference>
<dbReference type="AlphaFoldDB" id="A0A9J6C4L3"/>
<evidence type="ECO:0000256" key="1">
    <source>
        <dbReference type="ARBA" id="ARBA00004123"/>
    </source>
</evidence>
<evidence type="ECO:0000256" key="6">
    <source>
        <dbReference type="ARBA" id="ARBA00023163"/>
    </source>
</evidence>
<evidence type="ECO:0000259" key="9">
    <source>
        <dbReference type="PROSITE" id="PS50157"/>
    </source>
</evidence>
<protein>
    <recommendedName>
        <fullName evidence="9">C2H2-type domain-containing protein</fullName>
    </recommendedName>
</protein>
<comment type="subcellular location">
    <subcellularLocation>
        <location evidence="1">Nucleus</location>
    </subcellularLocation>
</comment>
<dbReference type="InterPro" id="IPR013087">
    <property type="entry name" value="Znf_C2H2_type"/>
</dbReference>
<organism evidence="10 11">
    <name type="scientific">Polypedilum vanderplanki</name>
    <name type="common">Sleeping chironomid midge</name>
    <dbReference type="NCBI Taxonomy" id="319348"/>
    <lineage>
        <taxon>Eukaryota</taxon>
        <taxon>Metazoa</taxon>
        <taxon>Ecdysozoa</taxon>
        <taxon>Arthropoda</taxon>
        <taxon>Hexapoda</taxon>
        <taxon>Insecta</taxon>
        <taxon>Pterygota</taxon>
        <taxon>Neoptera</taxon>
        <taxon>Endopterygota</taxon>
        <taxon>Diptera</taxon>
        <taxon>Nematocera</taxon>
        <taxon>Chironomoidea</taxon>
        <taxon>Chironomidae</taxon>
        <taxon>Chironominae</taxon>
        <taxon>Polypedilum</taxon>
        <taxon>Polypedilum</taxon>
    </lineage>
</organism>
<sequence length="831" mass="95797">METALDNIIAPSPVIKTQPKNEESENFKIECITQQNDTFMHCKNCALLTFNSNYFANHNCNVELEKILCPGYFLCKNSFTHIESLKIHLQFDHNVNEIELEKFLLNVQPSSNKNQNEQIVDYQTFKKTDNESSSTKSKSKIFIKDVTLLRKPDLPLTHNLPNIFDSLDLTNEEDIFDDFLATDNDPDDFDFDFEEPTTINNEHDDEIIAVPNSEITPSGKIFVRKNLCTDTMDVKSQNKIFVRSHESLTNQMITTDIVQQSPLTSDCVIVSSENINETPTPNKIFIRNIETLTNHPQTQEKFFDSNVTNTNSNTNYLNHVNSNFVGTFSPTIYVRSYDSLTNETNSNNDNTQQRCKISIKNMDTLIEPSHHQTRLMHPPSGISFGHPQNLVIHMRPNQNVDENLIDFRDTSVTPETLPGSSNVSTCGGNDNDVIILDELNENSFANFSNEAESQVNSEHLACNSSVEVDKESMSEKIDLIETNVEIENPDQNRISPNDKSKIDISVHNEVENLEDQPMTRIPLNMTTDSNSKEDIFKDLDAPKKKMKIVKIVRVKKKKTSLVNVRDEQIDSLTTVQVIFKCNLVDCSLSFSNPKLLNYHKRCHLNDSTQIICPECKSLDFKNYNSLHTHLWRQHSIDMDLFSCKLCNFKTPILSRLKNFHEKIHSEEKNYICEFTNCNKKFCNSKQLKNHSKIHQTLKTKKKSINVNSDTKKIRCIQCNKGFASESGLYIHFMEHKNDEKKRFVCEEKSCQYSTNDHNSFRRHKFQHTKTHQYSCPACDYKSIQSNVYRKHLEKQHKDIADELLYRCGSCKFITISKSKYEGHVSKHLLDT</sequence>
<dbReference type="InterPro" id="IPR036236">
    <property type="entry name" value="Znf_C2H2_sf"/>
</dbReference>
<dbReference type="Proteomes" id="UP001107558">
    <property type="component" value="Chromosome 2"/>
</dbReference>
<dbReference type="GO" id="GO:0005634">
    <property type="term" value="C:nucleus"/>
    <property type="evidence" value="ECO:0007669"/>
    <property type="project" value="UniProtKB-SubCell"/>
</dbReference>
<evidence type="ECO:0000313" key="10">
    <source>
        <dbReference type="EMBL" id="KAG5676943.1"/>
    </source>
</evidence>
<keyword evidence="6" id="KW-0804">Transcription</keyword>
<dbReference type="GO" id="GO:0008270">
    <property type="term" value="F:zinc ion binding"/>
    <property type="evidence" value="ECO:0007669"/>
    <property type="project" value="UniProtKB-KW"/>
</dbReference>
<keyword evidence="4" id="KW-0862">Zinc</keyword>
<gene>
    <name evidence="10" type="ORF">PVAND_006738</name>
</gene>
<evidence type="ECO:0000256" key="4">
    <source>
        <dbReference type="ARBA" id="ARBA00022833"/>
    </source>
</evidence>
<dbReference type="PANTHER" id="PTHR46179:SF13">
    <property type="entry name" value="C2H2-TYPE DOMAIN-CONTAINING PROTEIN"/>
    <property type="match status" value="1"/>
</dbReference>
<comment type="caution">
    <text evidence="10">The sequence shown here is derived from an EMBL/GenBank/DDBJ whole genome shotgun (WGS) entry which is preliminary data.</text>
</comment>
<feature type="domain" description="C2H2-type" evidence="9">
    <location>
        <begin position="579"/>
        <end position="608"/>
    </location>
</feature>